<dbReference type="InterPro" id="IPR016032">
    <property type="entry name" value="Sig_transdc_resp-reg_C-effctor"/>
</dbReference>
<evidence type="ECO:0000256" key="3">
    <source>
        <dbReference type="ARBA" id="ARBA00023015"/>
    </source>
</evidence>
<evidence type="ECO:0000256" key="7">
    <source>
        <dbReference type="ARBA" id="ARBA00024701"/>
    </source>
</evidence>
<gene>
    <name evidence="10" type="ORF">IAC57_06030</name>
</gene>
<evidence type="ECO:0000256" key="8">
    <source>
        <dbReference type="SAM" id="MobiDB-lite"/>
    </source>
</evidence>
<evidence type="ECO:0000256" key="2">
    <source>
        <dbReference type="ARBA" id="ARBA00021245"/>
    </source>
</evidence>
<dbReference type="InterPro" id="IPR007627">
    <property type="entry name" value="RNA_pol_sigma70_r2"/>
</dbReference>
<dbReference type="InterPro" id="IPR039425">
    <property type="entry name" value="RNA_pol_sigma-70-like"/>
</dbReference>
<proteinExistence type="inferred from homology"/>
<dbReference type="Gene3D" id="1.10.1740.10">
    <property type="match status" value="1"/>
</dbReference>
<dbReference type="InterPro" id="IPR013325">
    <property type="entry name" value="RNA_pol_sigma_r2"/>
</dbReference>
<evidence type="ECO:0000256" key="4">
    <source>
        <dbReference type="ARBA" id="ARBA00023082"/>
    </source>
</evidence>
<organism evidence="10 11">
    <name type="scientific">Candidatus Scatosoma pullistercoris</name>
    <dbReference type="NCBI Taxonomy" id="2840934"/>
    <lineage>
        <taxon>Bacteria</taxon>
        <taxon>Bacillati</taxon>
        <taxon>Bacillota</taxon>
        <taxon>Clostridia</taxon>
        <taxon>Candidatus Scatosoma</taxon>
    </lineage>
</organism>
<dbReference type="InterPro" id="IPR036388">
    <property type="entry name" value="WH-like_DNA-bd_sf"/>
</dbReference>
<dbReference type="PROSITE" id="PS00715">
    <property type="entry name" value="SIGMA70_1"/>
    <property type="match status" value="1"/>
</dbReference>
<protein>
    <recommendedName>
        <fullName evidence="2">RNA polymerase sigma factor SigS</fullName>
    </recommendedName>
</protein>
<dbReference type="EMBL" id="DVMZ01000166">
    <property type="protein sequence ID" value="HIU59648.1"/>
    <property type="molecule type" value="Genomic_DNA"/>
</dbReference>
<dbReference type="SUPFAM" id="SSF88946">
    <property type="entry name" value="Sigma2 domain of RNA polymerase sigma factors"/>
    <property type="match status" value="1"/>
</dbReference>
<evidence type="ECO:0000313" key="10">
    <source>
        <dbReference type="EMBL" id="HIU59648.1"/>
    </source>
</evidence>
<evidence type="ECO:0000313" key="11">
    <source>
        <dbReference type="Proteomes" id="UP000824081"/>
    </source>
</evidence>
<dbReference type="PANTHER" id="PTHR43133:SF8">
    <property type="entry name" value="RNA POLYMERASE SIGMA FACTOR HI_1459-RELATED"/>
    <property type="match status" value="1"/>
</dbReference>
<comment type="similarity">
    <text evidence="1">Belongs to the sigma-70 factor family.</text>
</comment>
<evidence type="ECO:0000256" key="1">
    <source>
        <dbReference type="ARBA" id="ARBA00007788"/>
    </source>
</evidence>
<comment type="caution">
    <text evidence="10">The sequence shown here is derived from an EMBL/GenBank/DDBJ whole genome shotgun (WGS) entry which is preliminary data.</text>
</comment>
<dbReference type="NCBIfam" id="TIGR02937">
    <property type="entry name" value="sigma70-ECF"/>
    <property type="match status" value="1"/>
</dbReference>
<dbReference type="SUPFAM" id="SSF46894">
    <property type="entry name" value="C-terminal effector domain of the bipartite response regulators"/>
    <property type="match status" value="1"/>
</dbReference>
<dbReference type="GO" id="GO:0003677">
    <property type="term" value="F:DNA binding"/>
    <property type="evidence" value="ECO:0007669"/>
    <property type="project" value="UniProtKB-KW"/>
</dbReference>
<dbReference type="InterPro" id="IPR016371">
    <property type="entry name" value="RNA_pol_sigma-H_factor"/>
</dbReference>
<dbReference type="Pfam" id="PF04542">
    <property type="entry name" value="Sigma70_r2"/>
    <property type="match status" value="1"/>
</dbReference>
<keyword evidence="6" id="KW-0804">Transcription</keyword>
<name>A0A9D1SHC2_9FIRM</name>
<dbReference type="PANTHER" id="PTHR43133">
    <property type="entry name" value="RNA POLYMERASE ECF-TYPE SIGMA FACTO"/>
    <property type="match status" value="1"/>
</dbReference>
<evidence type="ECO:0000256" key="6">
    <source>
        <dbReference type="ARBA" id="ARBA00023163"/>
    </source>
</evidence>
<dbReference type="PIRSF" id="PIRSF002939">
    <property type="entry name" value="RNA_polymerase_sigma-H_factor"/>
    <property type="match status" value="1"/>
</dbReference>
<keyword evidence="5" id="KW-0238">DNA-binding</keyword>
<sequence>MKAKQERLVPRQTDESLVERAQAGDKQATEELLSRYAGLVRGRARGFFLVGGETEDLIQEGMIGLYRAVSEYRVDREGGMSFKNFAYLCVSRRIIDAVKASARKKNVPLNNYVSLFQSEWEMPVSSPEDEVIRGEDRREFLQKMSKELSDFEFRVTVMYMDGLSCAEICEATGKEEKSVDNAIQRSKKKLQKLLKR</sequence>
<dbReference type="GO" id="GO:0006352">
    <property type="term" value="P:DNA-templated transcription initiation"/>
    <property type="evidence" value="ECO:0007669"/>
    <property type="project" value="InterPro"/>
</dbReference>
<reference evidence="10" key="2">
    <citation type="journal article" date="2021" name="PeerJ">
        <title>Extensive microbial diversity within the chicken gut microbiome revealed by metagenomics and culture.</title>
        <authorList>
            <person name="Gilroy R."/>
            <person name="Ravi A."/>
            <person name="Getino M."/>
            <person name="Pursley I."/>
            <person name="Horton D.L."/>
            <person name="Alikhan N.F."/>
            <person name="Baker D."/>
            <person name="Gharbi K."/>
            <person name="Hall N."/>
            <person name="Watson M."/>
            <person name="Adriaenssens E.M."/>
            <person name="Foster-Nyarko E."/>
            <person name="Jarju S."/>
            <person name="Secka A."/>
            <person name="Antonio M."/>
            <person name="Oren A."/>
            <person name="Chaudhuri R.R."/>
            <person name="La Ragione R."/>
            <person name="Hildebrand F."/>
            <person name="Pallen M.J."/>
        </authorList>
    </citation>
    <scope>NUCLEOTIDE SEQUENCE</scope>
    <source>
        <strain evidence="10">11687</strain>
    </source>
</reference>
<evidence type="ECO:0000256" key="5">
    <source>
        <dbReference type="ARBA" id="ARBA00023125"/>
    </source>
</evidence>
<reference evidence="10" key="1">
    <citation type="submission" date="2020-10" db="EMBL/GenBank/DDBJ databases">
        <authorList>
            <person name="Gilroy R."/>
        </authorList>
    </citation>
    <scope>NUCLEOTIDE SEQUENCE</scope>
    <source>
        <strain evidence="10">11687</strain>
    </source>
</reference>
<feature type="domain" description="RNA polymerase sigma-70" evidence="9">
    <location>
        <begin position="56"/>
        <end position="69"/>
    </location>
</feature>
<dbReference type="Pfam" id="PF08281">
    <property type="entry name" value="Sigma70_r4_2"/>
    <property type="match status" value="1"/>
</dbReference>
<dbReference type="AlphaFoldDB" id="A0A9D1SHC2"/>
<feature type="compositionally biased region" description="Basic and acidic residues" evidence="8">
    <location>
        <begin position="1"/>
        <end position="18"/>
    </location>
</feature>
<dbReference type="InterPro" id="IPR014284">
    <property type="entry name" value="RNA_pol_sigma-70_dom"/>
</dbReference>
<feature type="region of interest" description="Disordered" evidence="8">
    <location>
        <begin position="1"/>
        <end position="21"/>
    </location>
</feature>
<keyword evidence="4" id="KW-0731">Sigma factor</keyword>
<evidence type="ECO:0000259" key="9">
    <source>
        <dbReference type="PROSITE" id="PS00715"/>
    </source>
</evidence>
<dbReference type="GO" id="GO:0016987">
    <property type="term" value="F:sigma factor activity"/>
    <property type="evidence" value="ECO:0007669"/>
    <property type="project" value="UniProtKB-KW"/>
</dbReference>
<dbReference type="Gene3D" id="1.10.10.10">
    <property type="entry name" value="Winged helix-like DNA-binding domain superfamily/Winged helix DNA-binding domain"/>
    <property type="match status" value="1"/>
</dbReference>
<dbReference type="InterPro" id="IPR013249">
    <property type="entry name" value="RNA_pol_sigma70_r4_t2"/>
</dbReference>
<comment type="function">
    <text evidence="7">Sigma factors are initiation factors that promote the attachment of RNA polymerase to specific initiation sites and are then released. Sigma-S contributes to the protection against external stress, thus playing a role in cellular fitness and survival.</text>
</comment>
<dbReference type="Proteomes" id="UP000824081">
    <property type="component" value="Unassembled WGS sequence"/>
</dbReference>
<keyword evidence="3" id="KW-0805">Transcription regulation</keyword>
<dbReference type="InterPro" id="IPR000943">
    <property type="entry name" value="RNA_pol_sigma70"/>
</dbReference>
<accession>A0A9D1SHC2</accession>